<dbReference type="PANTHER" id="PTHR11910">
    <property type="entry name" value="ATP SYNTHASE DELTA CHAIN"/>
    <property type="match status" value="1"/>
</dbReference>
<protein>
    <recommendedName>
        <fullName evidence="8">ATP synthase subunit delta</fullName>
    </recommendedName>
    <alternativeName>
        <fullName evidence="8">ATP synthase F(1) sector subunit delta</fullName>
    </alternativeName>
    <alternativeName>
        <fullName evidence="8">F-type ATPase subunit delta</fullName>
        <shortName evidence="8">F-ATPase subunit delta</shortName>
    </alternativeName>
</protein>
<dbReference type="GO" id="GO:0005886">
    <property type="term" value="C:plasma membrane"/>
    <property type="evidence" value="ECO:0007669"/>
    <property type="project" value="UniProtKB-SubCell"/>
</dbReference>
<dbReference type="InterPro" id="IPR026015">
    <property type="entry name" value="ATP_synth_OSCP/delta_N_sf"/>
</dbReference>
<dbReference type="EMBL" id="CP159218">
    <property type="protein sequence ID" value="XCG62053.1"/>
    <property type="molecule type" value="Genomic_DNA"/>
</dbReference>
<comment type="similarity">
    <text evidence="8">Belongs to the ATPase delta chain family.</text>
</comment>
<dbReference type="Pfam" id="PF00213">
    <property type="entry name" value="OSCP"/>
    <property type="match status" value="1"/>
</dbReference>
<evidence type="ECO:0000313" key="9">
    <source>
        <dbReference type="EMBL" id="XCG62053.1"/>
    </source>
</evidence>
<organism evidence="9">
    <name type="scientific">Nakamurella sp. A5-74</name>
    <dbReference type="NCBI Taxonomy" id="3158264"/>
    <lineage>
        <taxon>Bacteria</taxon>
        <taxon>Bacillati</taxon>
        <taxon>Actinomycetota</taxon>
        <taxon>Actinomycetes</taxon>
        <taxon>Nakamurellales</taxon>
        <taxon>Nakamurellaceae</taxon>
        <taxon>Nakamurella</taxon>
    </lineage>
</organism>
<keyword evidence="8" id="KW-1003">Cell membrane</keyword>
<keyword evidence="2 8" id="KW-0813">Transport</keyword>
<dbReference type="AlphaFoldDB" id="A0AAU8DJB7"/>
<reference evidence="9" key="1">
    <citation type="submission" date="2024-05" db="EMBL/GenBank/DDBJ databases">
        <authorList>
            <person name="Cai S.Y."/>
            <person name="Jin L.M."/>
            <person name="Li H.R."/>
        </authorList>
    </citation>
    <scope>NUCLEOTIDE SEQUENCE</scope>
    <source>
        <strain evidence="9">A5-74</strain>
    </source>
</reference>
<name>A0AAU8DJB7_9ACTN</name>
<dbReference type="HAMAP" id="MF_01416">
    <property type="entry name" value="ATP_synth_delta_bact"/>
    <property type="match status" value="1"/>
</dbReference>
<keyword evidence="6 8" id="KW-0139">CF(1)</keyword>
<evidence type="ECO:0000256" key="5">
    <source>
        <dbReference type="ARBA" id="ARBA00023136"/>
    </source>
</evidence>
<dbReference type="NCBIfam" id="TIGR01145">
    <property type="entry name" value="ATP_synt_delta"/>
    <property type="match status" value="1"/>
</dbReference>
<sequence length="272" mass="29483">MQHISSREALSALNDRLVSETTSASVDELEKLGDELLGVAGVLIANPVLRRTLTESSTELDGRARMVHRLFDGKVSDQVVELLDDAVRRPWASGADLREAIQRLGRTALFLSAERQDRLDRVEDELFRFGRIVEGSPQLSVLLDDPAGDPQARVALVTRLLDGRADRLTVALLNSSAGEVNGRSFSHRIRDLVDQAAERRNELVADVTAAASLDSSQQQRLSAALQRLYGRPVAVHIEVDPALLGGMRIKVGEEVIDGSAAGRLAALGRSLG</sequence>
<keyword evidence="3 8" id="KW-0375">Hydrogen ion transport</keyword>
<dbReference type="GO" id="GO:0045259">
    <property type="term" value="C:proton-transporting ATP synthase complex"/>
    <property type="evidence" value="ECO:0007669"/>
    <property type="project" value="UniProtKB-KW"/>
</dbReference>
<evidence type="ECO:0000256" key="2">
    <source>
        <dbReference type="ARBA" id="ARBA00022448"/>
    </source>
</evidence>
<comment type="function">
    <text evidence="8">F(1)F(0) ATP synthase produces ATP from ADP in the presence of a proton or sodium gradient. F-type ATPases consist of two structural domains, F(1) containing the extramembraneous catalytic core and F(0) containing the membrane proton channel, linked together by a central stalk and a peripheral stalk. During catalysis, ATP synthesis in the catalytic domain of F(1) is coupled via a rotary mechanism of the central stalk subunits to proton translocation.</text>
</comment>
<keyword evidence="4 8" id="KW-0406">Ion transport</keyword>
<evidence type="ECO:0000256" key="1">
    <source>
        <dbReference type="ARBA" id="ARBA00004370"/>
    </source>
</evidence>
<evidence type="ECO:0000256" key="8">
    <source>
        <dbReference type="HAMAP-Rule" id="MF_01416"/>
    </source>
</evidence>
<dbReference type="GO" id="GO:0046933">
    <property type="term" value="F:proton-transporting ATP synthase activity, rotational mechanism"/>
    <property type="evidence" value="ECO:0007669"/>
    <property type="project" value="UniProtKB-UniRule"/>
</dbReference>
<proteinExistence type="inferred from homology"/>
<dbReference type="Gene3D" id="1.10.520.20">
    <property type="entry name" value="N-terminal domain of the delta subunit of the F1F0-ATP synthase"/>
    <property type="match status" value="1"/>
</dbReference>
<keyword evidence="7 8" id="KW-0066">ATP synthesis</keyword>
<evidence type="ECO:0000256" key="6">
    <source>
        <dbReference type="ARBA" id="ARBA00023196"/>
    </source>
</evidence>
<accession>A0AAU8DJB7</accession>
<evidence type="ECO:0000256" key="4">
    <source>
        <dbReference type="ARBA" id="ARBA00023065"/>
    </source>
</evidence>
<comment type="function">
    <text evidence="8">This protein is part of the stalk that links CF(0) to CF(1). It either transmits conformational changes from CF(0) to CF(1) or is implicated in proton conduction.</text>
</comment>
<evidence type="ECO:0000256" key="3">
    <source>
        <dbReference type="ARBA" id="ARBA00022781"/>
    </source>
</evidence>
<dbReference type="InterPro" id="IPR020781">
    <property type="entry name" value="ATPase_OSCP/d_CS"/>
</dbReference>
<dbReference type="PROSITE" id="PS00389">
    <property type="entry name" value="ATPASE_DELTA"/>
    <property type="match status" value="1"/>
</dbReference>
<dbReference type="InterPro" id="IPR000711">
    <property type="entry name" value="ATPase_OSCP/dsu"/>
</dbReference>
<evidence type="ECO:0000256" key="7">
    <source>
        <dbReference type="ARBA" id="ARBA00023310"/>
    </source>
</evidence>
<dbReference type="NCBIfam" id="NF009967">
    <property type="entry name" value="PRK13430.1"/>
    <property type="match status" value="1"/>
</dbReference>
<gene>
    <name evidence="8" type="primary">atpH</name>
    <name evidence="9" type="ORF">ABLG96_12250</name>
</gene>
<comment type="subcellular location">
    <subcellularLocation>
        <location evidence="8">Cell membrane</location>
        <topology evidence="8">Peripheral membrane protein</topology>
    </subcellularLocation>
    <subcellularLocation>
        <location evidence="1">Membrane</location>
    </subcellularLocation>
</comment>
<keyword evidence="5 8" id="KW-0472">Membrane</keyword>
<dbReference type="PRINTS" id="PR00125">
    <property type="entry name" value="ATPASEDELTA"/>
</dbReference>
<dbReference type="RefSeq" id="WP_353647668.1">
    <property type="nucleotide sequence ID" value="NZ_CP159218.1"/>
</dbReference>